<keyword evidence="9" id="KW-1185">Reference proteome</keyword>
<keyword evidence="8" id="KW-0808">Transferase</keyword>
<keyword evidence="2 6" id="KW-0853">WD repeat</keyword>
<evidence type="ECO:0000256" key="4">
    <source>
        <dbReference type="ARBA" id="ARBA00022737"/>
    </source>
</evidence>
<evidence type="ECO:0000256" key="7">
    <source>
        <dbReference type="SAM" id="MobiDB-lite"/>
    </source>
</evidence>
<evidence type="ECO:0000256" key="1">
    <source>
        <dbReference type="ARBA" id="ARBA00004123"/>
    </source>
</evidence>
<dbReference type="EMBL" id="BDSP01000291">
    <property type="protein sequence ID" value="GAX29554.1"/>
    <property type="molecule type" value="Genomic_DNA"/>
</dbReference>
<dbReference type="SMART" id="SM00320">
    <property type="entry name" value="WD40"/>
    <property type="match status" value="2"/>
</dbReference>
<dbReference type="GO" id="GO:0043527">
    <property type="term" value="C:tRNA methyltransferase complex"/>
    <property type="evidence" value="ECO:0007669"/>
    <property type="project" value="TreeGrafter"/>
</dbReference>
<dbReference type="AlphaFoldDB" id="A0A1Z5KT94"/>
<gene>
    <name evidence="8" type="ORF">FisN_36Hh050</name>
</gene>
<keyword evidence="3" id="KW-0819">tRNA processing</keyword>
<evidence type="ECO:0000256" key="2">
    <source>
        <dbReference type="ARBA" id="ARBA00022574"/>
    </source>
</evidence>
<accession>A0A1Z5KT94</accession>
<dbReference type="PANTHER" id="PTHR16288:SF0">
    <property type="entry name" value="TRNA (GUANINE-N(7)-)-METHYLTRANSFERASE NON-CATALYTIC SUBUNIT WDR4"/>
    <property type="match status" value="1"/>
</dbReference>
<dbReference type="GO" id="GO:0005634">
    <property type="term" value="C:nucleus"/>
    <property type="evidence" value="ECO:0007669"/>
    <property type="project" value="UniProtKB-SubCell"/>
</dbReference>
<comment type="caution">
    <text evidence="8">The sequence shown here is derived from an EMBL/GenBank/DDBJ whole genome shotgun (WGS) entry which is preliminary data.</text>
</comment>
<keyword evidence="8" id="KW-0489">Methyltransferase</keyword>
<dbReference type="PROSITE" id="PS00678">
    <property type="entry name" value="WD_REPEATS_1"/>
    <property type="match status" value="1"/>
</dbReference>
<feature type="compositionally biased region" description="Acidic residues" evidence="7">
    <location>
        <begin position="399"/>
        <end position="416"/>
    </location>
</feature>
<reference evidence="8 9" key="1">
    <citation type="journal article" date="2015" name="Plant Cell">
        <title>Oil accumulation by the oleaginous diatom Fistulifera solaris as revealed by the genome and transcriptome.</title>
        <authorList>
            <person name="Tanaka T."/>
            <person name="Maeda Y."/>
            <person name="Veluchamy A."/>
            <person name="Tanaka M."/>
            <person name="Abida H."/>
            <person name="Marechal E."/>
            <person name="Bowler C."/>
            <person name="Muto M."/>
            <person name="Sunaga Y."/>
            <person name="Tanaka M."/>
            <person name="Yoshino T."/>
            <person name="Taniguchi T."/>
            <person name="Fukuda Y."/>
            <person name="Nemoto M."/>
            <person name="Matsumoto M."/>
            <person name="Wong P.S."/>
            <person name="Aburatani S."/>
            <person name="Fujibuchi W."/>
        </authorList>
    </citation>
    <scope>NUCLEOTIDE SEQUENCE [LARGE SCALE GENOMIC DNA]</scope>
    <source>
        <strain evidence="8 9">JPCC DA0580</strain>
    </source>
</reference>
<dbReference type="OrthoDB" id="371245at2759"/>
<dbReference type="SUPFAM" id="SSF50978">
    <property type="entry name" value="WD40 repeat-like"/>
    <property type="match status" value="1"/>
</dbReference>
<dbReference type="GO" id="GO:0005829">
    <property type="term" value="C:cytosol"/>
    <property type="evidence" value="ECO:0007669"/>
    <property type="project" value="TreeGrafter"/>
</dbReference>
<dbReference type="PANTHER" id="PTHR16288">
    <property type="entry name" value="WD40 REPEAT PROTEIN 4"/>
    <property type="match status" value="1"/>
</dbReference>
<dbReference type="GO" id="GO:0008168">
    <property type="term" value="F:methyltransferase activity"/>
    <property type="evidence" value="ECO:0007669"/>
    <property type="project" value="UniProtKB-KW"/>
</dbReference>
<feature type="repeat" description="WD" evidence="6">
    <location>
        <begin position="181"/>
        <end position="220"/>
    </location>
</feature>
<feature type="compositionally biased region" description="Basic residues" evidence="7">
    <location>
        <begin position="384"/>
        <end position="395"/>
    </location>
</feature>
<feature type="region of interest" description="Disordered" evidence="7">
    <location>
        <begin position="349"/>
        <end position="416"/>
    </location>
</feature>
<name>A0A1Z5KT94_FISSO</name>
<comment type="subcellular location">
    <subcellularLocation>
        <location evidence="1">Nucleus</location>
    </subcellularLocation>
</comment>
<keyword evidence="5" id="KW-0539">Nucleus</keyword>
<dbReference type="InterPro" id="IPR019775">
    <property type="entry name" value="WD40_repeat_CS"/>
</dbReference>
<dbReference type="Gene3D" id="2.130.10.10">
    <property type="entry name" value="YVTN repeat-like/Quinoprotein amine dehydrogenase"/>
    <property type="match status" value="1"/>
</dbReference>
<keyword evidence="4" id="KW-0677">Repeat</keyword>
<dbReference type="InParanoid" id="A0A1Z5KT94"/>
<dbReference type="Proteomes" id="UP000198406">
    <property type="component" value="Unassembled WGS sequence"/>
</dbReference>
<evidence type="ECO:0000256" key="3">
    <source>
        <dbReference type="ARBA" id="ARBA00022694"/>
    </source>
</evidence>
<proteinExistence type="predicted"/>
<evidence type="ECO:0000256" key="6">
    <source>
        <dbReference type="PROSITE-ProRule" id="PRU00221"/>
    </source>
</evidence>
<dbReference type="GO" id="GO:0036265">
    <property type="term" value="P:RNA (guanine-N7)-methylation"/>
    <property type="evidence" value="ECO:0007669"/>
    <property type="project" value="InterPro"/>
</dbReference>
<evidence type="ECO:0000256" key="5">
    <source>
        <dbReference type="ARBA" id="ARBA00023242"/>
    </source>
</evidence>
<dbReference type="GO" id="GO:0006400">
    <property type="term" value="P:tRNA modification"/>
    <property type="evidence" value="ECO:0007669"/>
    <property type="project" value="TreeGrafter"/>
</dbReference>
<evidence type="ECO:0000313" key="8">
    <source>
        <dbReference type="EMBL" id="GAX29554.1"/>
    </source>
</evidence>
<dbReference type="InterPro" id="IPR001680">
    <property type="entry name" value="WD40_rpt"/>
</dbReference>
<protein>
    <submittedName>
        <fullName evidence="8">tRNA (Guanine-N(7)-)-methyltransferase subunit TRM82</fullName>
    </submittedName>
</protein>
<feature type="compositionally biased region" description="Basic and acidic residues" evidence="7">
    <location>
        <begin position="349"/>
        <end position="366"/>
    </location>
</feature>
<dbReference type="PROSITE" id="PS50082">
    <property type="entry name" value="WD_REPEATS_2"/>
    <property type="match status" value="1"/>
</dbReference>
<dbReference type="InterPro" id="IPR028884">
    <property type="entry name" value="Trm82"/>
</dbReference>
<organism evidence="8 9">
    <name type="scientific">Fistulifera solaris</name>
    <name type="common">Oleaginous diatom</name>
    <dbReference type="NCBI Taxonomy" id="1519565"/>
    <lineage>
        <taxon>Eukaryota</taxon>
        <taxon>Sar</taxon>
        <taxon>Stramenopiles</taxon>
        <taxon>Ochrophyta</taxon>
        <taxon>Bacillariophyta</taxon>
        <taxon>Bacillariophyceae</taxon>
        <taxon>Bacillariophycidae</taxon>
        <taxon>Naviculales</taxon>
        <taxon>Naviculaceae</taxon>
        <taxon>Fistulifera</taxon>
    </lineage>
</organism>
<sequence>MKQLIQTFQESHIIVALGHQAIVMAIAADECSATPLGDADETMIQAVALTQLPDGPMMYAVARSSKRLQIFRDKDLVVSYATPKRVSSLCFASVGDDQLSMTVVVVSDLAGDAIAYSVEEDPKDGKEDNKNQETKCRLLLGHTASMLTKVLVHQNYIVTADRDEKIRVSYFPDTYRIHGYLLGHLAFVSSFDVHGNTCASTGGDRMIRMWDLVTCKELASISTVDDENATEQSIRPIPTSILWDGSGKYLAVIYDDAMYVDFFAWQNETVSHGVRIECHAQPLGLARRGSSQFFILVRDSPFLQELQLDSTSKKSHLIIVDNYVSKIRRTLEETTQKLEITDMPQTLLERDNTGNVTIEKHSETRGPTHTKPWENVSRVETAKARNRRFKRRKRGSNGDYEEGEDAEGDETVEEHN</sequence>
<dbReference type="InterPro" id="IPR015943">
    <property type="entry name" value="WD40/YVTN_repeat-like_dom_sf"/>
</dbReference>
<dbReference type="InterPro" id="IPR036322">
    <property type="entry name" value="WD40_repeat_dom_sf"/>
</dbReference>
<evidence type="ECO:0000313" key="9">
    <source>
        <dbReference type="Proteomes" id="UP000198406"/>
    </source>
</evidence>